<dbReference type="Proteomes" id="UP000002700">
    <property type="component" value="Chromosome II"/>
</dbReference>
<keyword evidence="6 9" id="KW-0811">Translocation</keyword>
<keyword evidence="7 9" id="KW-0472">Membrane</keyword>
<dbReference type="AlphaFoldDB" id="Q3JLH6"/>
<evidence type="ECO:0000256" key="7">
    <source>
        <dbReference type="ARBA" id="ARBA00023136"/>
    </source>
</evidence>
<comment type="similarity">
    <text evidence="2 9">Belongs to the bacterial secretin family. T3SS SctC subfamily.</text>
</comment>
<evidence type="ECO:0000313" key="16">
    <source>
        <dbReference type="Proteomes" id="UP000002700"/>
    </source>
</evidence>
<evidence type="ECO:0000256" key="8">
    <source>
        <dbReference type="ARBA" id="ARBA00023237"/>
    </source>
</evidence>
<feature type="domain" description="NolW-like" evidence="14">
    <location>
        <begin position="153"/>
        <end position="211"/>
    </location>
</feature>
<feature type="compositionally biased region" description="Basic and acidic residues" evidence="11">
    <location>
        <begin position="332"/>
        <end position="343"/>
    </location>
</feature>
<keyword evidence="5 9" id="KW-0653">Protein transport</keyword>
<dbReference type="InterPro" id="IPR003522">
    <property type="entry name" value="T3SS_OM_pore_YscC"/>
</dbReference>
<accession>Q3JLH6</accession>
<evidence type="ECO:0000256" key="6">
    <source>
        <dbReference type="ARBA" id="ARBA00023010"/>
    </source>
</evidence>
<dbReference type="Pfam" id="PF03958">
    <property type="entry name" value="Secretin_N"/>
    <property type="match status" value="2"/>
</dbReference>
<dbReference type="PRINTS" id="PR01337">
    <property type="entry name" value="TYPE3OMGPROT"/>
</dbReference>
<dbReference type="NCBIfam" id="TIGR02516">
    <property type="entry name" value="type_III_yscC"/>
    <property type="match status" value="1"/>
</dbReference>
<keyword evidence="8 9" id="KW-0998">Cell outer membrane</keyword>
<keyword evidence="12" id="KW-0812">Transmembrane</keyword>
<dbReference type="Pfam" id="PF00263">
    <property type="entry name" value="Secretin"/>
    <property type="match status" value="1"/>
</dbReference>
<dbReference type="InterPro" id="IPR050810">
    <property type="entry name" value="Bact_Secretion_Sys_Channel"/>
</dbReference>
<dbReference type="PROSITE" id="PS00875">
    <property type="entry name" value="T2SP_D"/>
    <property type="match status" value="1"/>
</dbReference>
<proteinExistence type="inferred from homology"/>
<name>Q3JLH6_BURP1</name>
<evidence type="ECO:0000256" key="12">
    <source>
        <dbReference type="SAM" id="Phobius"/>
    </source>
</evidence>
<evidence type="ECO:0000256" key="3">
    <source>
        <dbReference type="ARBA" id="ARBA00022448"/>
    </source>
</evidence>
<dbReference type="PANTHER" id="PTHR30332:SF5">
    <property type="entry name" value="SPI-1 TYPE 3 SECRETION SYSTEM SECRETIN"/>
    <property type="match status" value="1"/>
</dbReference>
<evidence type="ECO:0000256" key="4">
    <source>
        <dbReference type="ARBA" id="ARBA00022729"/>
    </source>
</evidence>
<dbReference type="HAMAP" id="MF_02219">
    <property type="entry name" value="Type_III_secretin"/>
    <property type="match status" value="1"/>
</dbReference>
<comment type="subunit">
    <text evidence="9">The core secretion machinery of the T3SS is composed of approximately 20 different proteins, including cytoplasmic components, a base, an export apparatus and a needle. This subunit is part of the base, which anchors the injectisome in the bacterial cell envelope. Forms a stable homooligomeric complex.</text>
</comment>
<reference evidence="15 16" key="1">
    <citation type="submission" date="2005-09" db="EMBL/GenBank/DDBJ databases">
        <authorList>
            <person name="Woods D.E."/>
            <person name="Nierman W.C."/>
        </authorList>
    </citation>
    <scope>NUCLEOTIDE SEQUENCE [LARGE SCALE GENOMIC DNA]</scope>
    <source>
        <strain evidence="15 16">1710b</strain>
    </source>
</reference>
<organism evidence="15 16">
    <name type="scientific">Burkholderia pseudomallei (strain 1710b)</name>
    <dbReference type="NCBI Taxonomy" id="320372"/>
    <lineage>
        <taxon>Bacteria</taxon>
        <taxon>Pseudomonadati</taxon>
        <taxon>Pseudomonadota</taxon>
        <taxon>Betaproteobacteria</taxon>
        <taxon>Burkholderiales</taxon>
        <taxon>Burkholderiaceae</taxon>
        <taxon>Burkholderia</taxon>
        <taxon>pseudomallei group</taxon>
    </lineage>
</organism>
<dbReference type="InterPro" id="IPR004846">
    <property type="entry name" value="T2SS/T3SS_dom"/>
</dbReference>
<dbReference type="EMBL" id="CP000125">
    <property type="protein sequence ID" value="ABA51392.1"/>
    <property type="molecule type" value="Genomic_DNA"/>
</dbReference>
<feature type="domain" description="NolW-like" evidence="14">
    <location>
        <begin position="222"/>
        <end position="379"/>
    </location>
</feature>
<feature type="domain" description="Type II/III secretion system secretin-like" evidence="13">
    <location>
        <begin position="469"/>
        <end position="627"/>
    </location>
</feature>
<keyword evidence="4 9" id="KW-0732">Signal</keyword>
<comment type="subcellular location">
    <subcellularLocation>
        <location evidence="1 9 10">Cell outer membrane</location>
    </subcellularLocation>
</comment>
<comment type="function">
    <text evidence="9">Component of the type III secretion system (T3SS), also called injectisome, which is used to inject bacterial effector proteins into eukaryotic host cells. Forms a ring-shaped multimeric structure with an apparent central pore in the outer membrane.</text>
</comment>
<feature type="transmembrane region" description="Helical" evidence="12">
    <location>
        <begin position="47"/>
        <end position="66"/>
    </location>
</feature>
<gene>
    <name evidence="9" type="primary">sctC</name>
    <name evidence="15" type="ordered locus">BURPS1710b_A0418</name>
</gene>
<dbReference type="InterPro" id="IPR004845">
    <property type="entry name" value="T2SS_GspD_CS"/>
</dbReference>
<keyword evidence="12" id="KW-1133">Transmembrane helix</keyword>
<dbReference type="HOGENOM" id="CLU_022474_2_0_4"/>
<dbReference type="GO" id="GO:0015627">
    <property type="term" value="C:type II protein secretion system complex"/>
    <property type="evidence" value="ECO:0007669"/>
    <property type="project" value="TreeGrafter"/>
</dbReference>
<dbReference type="KEGG" id="bpm:BURPS1710b_A0418"/>
<protein>
    <recommendedName>
        <fullName evidence="9">Type 3 secretion system secretin</fullName>
        <shortName evidence="9">T3SS secretin</shortName>
    </recommendedName>
</protein>
<dbReference type="Gene3D" id="3.30.1370.120">
    <property type="match status" value="2"/>
</dbReference>
<evidence type="ECO:0000256" key="11">
    <source>
        <dbReference type="SAM" id="MobiDB-lite"/>
    </source>
</evidence>
<evidence type="ECO:0000259" key="13">
    <source>
        <dbReference type="Pfam" id="PF00263"/>
    </source>
</evidence>
<dbReference type="PANTHER" id="PTHR30332">
    <property type="entry name" value="PROBABLE GENERAL SECRETION PATHWAY PROTEIN D"/>
    <property type="match status" value="1"/>
</dbReference>
<dbReference type="Gene3D" id="3.55.50.30">
    <property type="match status" value="1"/>
</dbReference>
<evidence type="ECO:0000313" key="15">
    <source>
        <dbReference type="EMBL" id="ABA51392.1"/>
    </source>
</evidence>
<feature type="compositionally biased region" description="Low complexity" evidence="11">
    <location>
        <begin position="312"/>
        <end position="330"/>
    </location>
</feature>
<sequence length="630" mass="67424">MGCPEWFDTRDRLSEGVRRNPFGNARALIQDDSPALTQFQRTMKAKALLCAAWCVAIFGTIGIGAANAMPVRWRSTVVHVVLEGKDLKDVLRDFAASQGVATSIAGNVQGTVTGRFDLSPQRFLDTLAATFGFVWFYDGNILSITNANDMTRQVLPLDHASIGELRSALRQIGMDDKRFPIFYDEVSGTVLVSGPAQYVQIVTDIAQRLDTLSGRRNGSTIRIFKLKHAWAADRNVQIDGNTVTMPGIATVLANLYRVRGRAGTGQSSAAPGVQRVQPMGDVSGSAYGGNRLMPPLPPSMMGGGRGDAFAKGASIDGESGGAASAAPGGAPRTEEASAERDELPIIQPDPMTNSVLIRDLPDRLAQYAPLIQQLDIRPRLIEIQAHIMEIDNDLLREIGVDWRAHNSHGDIQTGTGNTAQNDYSGGQINPFFGTTTLAGNAVVNAAPAGVSVTAVVGDAARHLMARVSALQSTSKVKIDASPLVATLDNSEAVMDNTTRFFVKVSGYASAELYSVSTGVSLRVLPMIVQDGSETRIKMNVHVTDGQLTGDQVDNLPVITSSEINTQAFVGQGQSLLIAGYSTDKRANGVAGVPWLSKIPLLGALFRYHSDSQNHMERVFLLSPRIIDPGT</sequence>
<evidence type="ECO:0000256" key="10">
    <source>
        <dbReference type="RuleBase" id="RU004004"/>
    </source>
</evidence>
<evidence type="ECO:0000256" key="1">
    <source>
        <dbReference type="ARBA" id="ARBA00004442"/>
    </source>
</evidence>
<dbReference type="GO" id="GO:0009279">
    <property type="term" value="C:cell outer membrane"/>
    <property type="evidence" value="ECO:0007669"/>
    <property type="project" value="UniProtKB-SubCell"/>
</dbReference>
<evidence type="ECO:0000256" key="2">
    <source>
        <dbReference type="ARBA" id="ARBA00007032"/>
    </source>
</evidence>
<dbReference type="GO" id="GO:0030254">
    <property type="term" value="P:protein secretion by the type III secretion system"/>
    <property type="evidence" value="ECO:0007669"/>
    <property type="project" value="UniProtKB-UniRule"/>
</dbReference>
<feature type="region of interest" description="Disordered" evidence="11">
    <location>
        <begin position="294"/>
        <end position="349"/>
    </location>
</feature>
<dbReference type="GO" id="GO:0030257">
    <property type="term" value="C:type III protein secretion system complex"/>
    <property type="evidence" value="ECO:0007669"/>
    <property type="project" value="UniProtKB-UniRule"/>
</dbReference>
<dbReference type="InterPro" id="IPR005644">
    <property type="entry name" value="NolW-like"/>
</dbReference>
<keyword evidence="3 9" id="KW-0813">Transport</keyword>
<evidence type="ECO:0000256" key="5">
    <source>
        <dbReference type="ARBA" id="ARBA00022927"/>
    </source>
</evidence>
<evidence type="ECO:0000259" key="14">
    <source>
        <dbReference type="Pfam" id="PF03958"/>
    </source>
</evidence>
<evidence type="ECO:0000256" key="9">
    <source>
        <dbReference type="HAMAP-Rule" id="MF_02219"/>
    </source>
</evidence>
<dbReference type="EnsemblBacteria" id="ABA51392">
    <property type="protein sequence ID" value="ABA51392"/>
    <property type="gene ID" value="BURPS1710b_A0418"/>
</dbReference>
<dbReference type="InterPro" id="IPR038591">
    <property type="entry name" value="NolW-like_sf"/>
</dbReference>